<evidence type="ECO:0000256" key="4">
    <source>
        <dbReference type="ARBA" id="ARBA00023288"/>
    </source>
</evidence>
<keyword evidence="3" id="KW-0472">Membrane</keyword>
<dbReference type="InterPro" id="IPR004241">
    <property type="entry name" value="Atg8-like"/>
</dbReference>
<keyword evidence="8" id="KW-1185">Reference proteome</keyword>
<evidence type="ECO:0000256" key="2">
    <source>
        <dbReference type="ARBA" id="ARBA00007293"/>
    </source>
</evidence>
<dbReference type="OrthoDB" id="6738456at2759"/>
<comment type="similarity">
    <text evidence="2 5">Belongs to the ATG8 family.</text>
</comment>
<protein>
    <submittedName>
        <fullName evidence="7">Putative microtubule-associated proteins 1A/1B light chain 3A</fullName>
    </submittedName>
</protein>
<dbReference type="Pfam" id="PF02991">
    <property type="entry name" value="ATG8"/>
    <property type="match status" value="1"/>
</dbReference>
<sequence>MPPLPLSFPIPSSLTITPLPPSQRQRDVEQIREQHPNKVPVIIERYPGERHLPLLDKTKFLVPDHVTMGELVKIL</sequence>
<name>A0A423SD17_PENVA</name>
<reference evidence="7 8" key="2">
    <citation type="submission" date="2019-01" db="EMBL/GenBank/DDBJ databases">
        <title>The decoding of complex shrimp genome reveals the adaptation for benthos swimmer, frequently molting mechanism and breeding impact on genome.</title>
        <authorList>
            <person name="Sun Y."/>
            <person name="Gao Y."/>
            <person name="Yu Y."/>
        </authorList>
    </citation>
    <scope>NUCLEOTIDE SEQUENCE [LARGE SCALE GENOMIC DNA]</scope>
    <source>
        <tissue evidence="7">Muscle</tissue>
    </source>
</reference>
<dbReference type="EMBL" id="QCYY01003849">
    <property type="protein sequence ID" value="ROT62070.1"/>
    <property type="molecule type" value="Genomic_DNA"/>
</dbReference>
<evidence type="ECO:0000256" key="3">
    <source>
        <dbReference type="ARBA" id="ARBA00023136"/>
    </source>
</evidence>
<organism evidence="7 8">
    <name type="scientific">Penaeus vannamei</name>
    <name type="common">Whiteleg shrimp</name>
    <name type="synonym">Litopenaeus vannamei</name>
    <dbReference type="NCBI Taxonomy" id="6689"/>
    <lineage>
        <taxon>Eukaryota</taxon>
        <taxon>Metazoa</taxon>
        <taxon>Ecdysozoa</taxon>
        <taxon>Arthropoda</taxon>
        <taxon>Crustacea</taxon>
        <taxon>Multicrustacea</taxon>
        <taxon>Malacostraca</taxon>
        <taxon>Eumalacostraca</taxon>
        <taxon>Eucarida</taxon>
        <taxon>Decapoda</taxon>
        <taxon>Dendrobranchiata</taxon>
        <taxon>Penaeoidea</taxon>
        <taxon>Penaeidae</taxon>
        <taxon>Penaeus</taxon>
    </lineage>
</organism>
<evidence type="ECO:0000256" key="5">
    <source>
        <dbReference type="RuleBase" id="RU004384"/>
    </source>
</evidence>
<dbReference type="InterPro" id="IPR029071">
    <property type="entry name" value="Ubiquitin-like_domsf"/>
</dbReference>
<proteinExistence type="inferred from homology"/>
<keyword evidence="4" id="KW-0449">Lipoprotein</keyword>
<dbReference type="Gene3D" id="3.10.20.90">
    <property type="entry name" value="Phosphatidylinositol 3-kinase Catalytic Subunit, Chain A, domain 1"/>
    <property type="match status" value="1"/>
</dbReference>
<feature type="non-terminal residue" evidence="7">
    <location>
        <position position="75"/>
    </location>
</feature>
<feature type="region of interest" description="Disordered" evidence="6">
    <location>
        <begin position="1"/>
        <end position="32"/>
    </location>
</feature>
<evidence type="ECO:0000313" key="7">
    <source>
        <dbReference type="EMBL" id="ROT62070.1"/>
    </source>
</evidence>
<dbReference type="Proteomes" id="UP000283509">
    <property type="component" value="Unassembled WGS sequence"/>
</dbReference>
<dbReference type="AlphaFoldDB" id="A0A423SD17"/>
<dbReference type="PANTHER" id="PTHR10969">
    <property type="entry name" value="MICROTUBULE-ASSOCIATED PROTEINS 1A/1B LIGHT CHAIN 3-RELATED"/>
    <property type="match status" value="1"/>
</dbReference>
<evidence type="ECO:0000256" key="6">
    <source>
        <dbReference type="SAM" id="MobiDB-lite"/>
    </source>
</evidence>
<evidence type="ECO:0000313" key="8">
    <source>
        <dbReference type="Proteomes" id="UP000283509"/>
    </source>
</evidence>
<accession>A0A423SD17</accession>
<evidence type="ECO:0000256" key="1">
    <source>
        <dbReference type="ARBA" id="ARBA00004370"/>
    </source>
</evidence>
<keyword evidence="5" id="KW-0072">Autophagy</keyword>
<gene>
    <name evidence="7" type="ORF">C7M84_020108</name>
</gene>
<dbReference type="GO" id="GO:0006914">
    <property type="term" value="P:autophagy"/>
    <property type="evidence" value="ECO:0007669"/>
    <property type="project" value="UniProtKB-KW"/>
</dbReference>
<dbReference type="GO" id="GO:0016020">
    <property type="term" value="C:membrane"/>
    <property type="evidence" value="ECO:0007669"/>
    <property type="project" value="UniProtKB-SubCell"/>
</dbReference>
<comment type="subcellular location">
    <subcellularLocation>
        <location evidence="1">Membrane</location>
    </subcellularLocation>
</comment>
<reference evidence="7 8" key="1">
    <citation type="submission" date="2018-04" db="EMBL/GenBank/DDBJ databases">
        <authorList>
            <person name="Zhang X."/>
            <person name="Yuan J."/>
            <person name="Li F."/>
            <person name="Xiang J."/>
        </authorList>
    </citation>
    <scope>NUCLEOTIDE SEQUENCE [LARGE SCALE GENOMIC DNA]</scope>
    <source>
        <tissue evidence="7">Muscle</tissue>
    </source>
</reference>
<comment type="caution">
    <text evidence="7">The sequence shown here is derived from an EMBL/GenBank/DDBJ whole genome shotgun (WGS) entry which is preliminary data.</text>
</comment>
<dbReference type="STRING" id="6689.A0A423SD17"/>
<dbReference type="SUPFAM" id="SSF54236">
    <property type="entry name" value="Ubiquitin-like"/>
    <property type="match status" value="1"/>
</dbReference>